<gene>
    <name evidence="2" type="ORF">PLEPLA_LOCUS43802</name>
</gene>
<feature type="region of interest" description="Disordered" evidence="1">
    <location>
        <begin position="1"/>
        <end position="20"/>
    </location>
</feature>
<keyword evidence="3" id="KW-1185">Reference proteome</keyword>
<organism evidence="2 3">
    <name type="scientific">Pleuronectes platessa</name>
    <name type="common">European plaice</name>
    <dbReference type="NCBI Taxonomy" id="8262"/>
    <lineage>
        <taxon>Eukaryota</taxon>
        <taxon>Metazoa</taxon>
        <taxon>Chordata</taxon>
        <taxon>Craniata</taxon>
        <taxon>Vertebrata</taxon>
        <taxon>Euteleostomi</taxon>
        <taxon>Actinopterygii</taxon>
        <taxon>Neopterygii</taxon>
        <taxon>Teleostei</taxon>
        <taxon>Neoteleostei</taxon>
        <taxon>Acanthomorphata</taxon>
        <taxon>Carangaria</taxon>
        <taxon>Pleuronectiformes</taxon>
        <taxon>Pleuronectoidei</taxon>
        <taxon>Pleuronectidae</taxon>
        <taxon>Pleuronectes</taxon>
    </lineage>
</organism>
<dbReference type="AlphaFoldDB" id="A0A9N7VPI2"/>
<reference evidence="2" key="1">
    <citation type="submission" date="2020-03" db="EMBL/GenBank/DDBJ databases">
        <authorList>
            <person name="Weist P."/>
        </authorList>
    </citation>
    <scope>NUCLEOTIDE SEQUENCE</scope>
</reference>
<feature type="region of interest" description="Disordered" evidence="1">
    <location>
        <begin position="41"/>
        <end position="73"/>
    </location>
</feature>
<protein>
    <submittedName>
        <fullName evidence="2">Uncharacterized protein</fullName>
    </submittedName>
</protein>
<evidence type="ECO:0000256" key="1">
    <source>
        <dbReference type="SAM" id="MobiDB-lite"/>
    </source>
</evidence>
<name>A0A9N7VPI2_PLEPL</name>
<dbReference type="Proteomes" id="UP001153269">
    <property type="component" value="Unassembled WGS sequence"/>
</dbReference>
<proteinExistence type="predicted"/>
<comment type="caution">
    <text evidence="2">The sequence shown here is derived from an EMBL/GenBank/DDBJ whole genome shotgun (WGS) entry which is preliminary data.</text>
</comment>
<dbReference type="EMBL" id="CADEAL010004281">
    <property type="protein sequence ID" value="CAB1456021.1"/>
    <property type="molecule type" value="Genomic_DNA"/>
</dbReference>
<evidence type="ECO:0000313" key="3">
    <source>
        <dbReference type="Proteomes" id="UP001153269"/>
    </source>
</evidence>
<sequence>MSLPSVIQPASNSTAPVGGGAADIPFVKCYCNHRLARPQDTAVSSSAKHLPKVSPSLSAGVRAAPPRPPTDFTPQFPLSASSWLFMILILMDVFQCEVTQPGVSVDRPLPPTATIW</sequence>
<evidence type="ECO:0000313" key="2">
    <source>
        <dbReference type="EMBL" id="CAB1456021.1"/>
    </source>
</evidence>
<accession>A0A9N7VPI2</accession>